<protein>
    <submittedName>
        <fullName evidence="2">Uncharacterized protein</fullName>
    </submittedName>
</protein>
<sequence>MGSKTLRLGLSALVLIPATVMAAPTELDQYLVNKQILDSSYMIRNAAALNEILDAISDEDSRTLPFQIDQNMLMEKYQISADQMQVEGIITTSDFTQFEKSIGIKDIQSMLKKNTLQNCHLLFEHEFQRKNPYLANMTLSSEKHVYRYSIKNSECNF</sequence>
<evidence type="ECO:0000256" key="1">
    <source>
        <dbReference type="SAM" id="SignalP"/>
    </source>
</evidence>
<feature type="signal peptide" evidence="1">
    <location>
        <begin position="1"/>
        <end position="22"/>
    </location>
</feature>
<dbReference type="RefSeq" id="WP_130144843.1">
    <property type="nucleotide sequence ID" value="NZ_SGSU01000005.1"/>
</dbReference>
<reference evidence="2 3" key="1">
    <citation type="submission" date="2019-02" db="EMBL/GenBank/DDBJ databases">
        <title>The Batch Genome Submission of Acinetobacter spp. strains.</title>
        <authorList>
            <person name="Qin J."/>
            <person name="Hu Y."/>
            <person name="Ye H."/>
            <person name="Wei L."/>
            <person name="Feng Y."/>
            <person name="Zong Z."/>
        </authorList>
    </citation>
    <scope>NUCLEOTIDE SEQUENCE [LARGE SCALE GENOMIC DNA]</scope>
    <source>
        <strain evidence="2 3">WCHABo060081</strain>
    </source>
</reference>
<dbReference type="Proteomes" id="UP000293483">
    <property type="component" value="Unassembled WGS sequence"/>
</dbReference>
<dbReference type="STRING" id="202951.GCA_001485025_02997"/>
<keyword evidence="1" id="KW-0732">Signal</keyword>
<proteinExistence type="predicted"/>
<gene>
    <name evidence="2" type="ORF">EXE25_06440</name>
</gene>
<accession>A0A4Q7AWX4</accession>
<name>A0A4Q7AWX4_9GAMM</name>
<organism evidence="2 3">
    <name type="scientific">Acinetobacter bouvetii</name>
    <dbReference type="NCBI Taxonomy" id="202951"/>
    <lineage>
        <taxon>Bacteria</taxon>
        <taxon>Pseudomonadati</taxon>
        <taxon>Pseudomonadota</taxon>
        <taxon>Gammaproteobacteria</taxon>
        <taxon>Moraxellales</taxon>
        <taxon>Moraxellaceae</taxon>
        <taxon>Acinetobacter</taxon>
    </lineage>
</organism>
<dbReference type="EMBL" id="SGSU01000005">
    <property type="protein sequence ID" value="RZG68076.1"/>
    <property type="molecule type" value="Genomic_DNA"/>
</dbReference>
<comment type="caution">
    <text evidence="2">The sequence shown here is derived from an EMBL/GenBank/DDBJ whole genome shotgun (WGS) entry which is preliminary data.</text>
</comment>
<feature type="chain" id="PRO_5020847138" evidence="1">
    <location>
        <begin position="23"/>
        <end position="157"/>
    </location>
</feature>
<dbReference type="AlphaFoldDB" id="A0A4Q7AWX4"/>
<evidence type="ECO:0000313" key="3">
    <source>
        <dbReference type="Proteomes" id="UP000293483"/>
    </source>
</evidence>
<evidence type="ECO:0000313" key="2">
    <source>
        <dbReference type="EMBL" id="RZG68076.1"/>
    </source>
</evidence>